<gene>
    <name evidence="2" type="ordered locus">FSU_1418</name>
</gene>
<dbReference type="eggNOG" id="COG2865">
    <property type="taxonomic scope" value="Bacteria"/>
</dbReference>
<dbReference type="KEGG" id="fsc:FSU_1418"/>
<dbReference type="InterPro" id="IPR038475">
    <property type="entry name" value="RecG_C_sf"/>
</dbReference>
<dbReference type="GO" id="GO:0006355">
    <property type="term" value="P:regulation of DNA-templated transcription"/>
    <property type="evidence" value="ECO:0007669"/>
    <property type="project" value="UniProtKB-ARBA"/>
</dbReference>
<dbReference type="Pfam" id="PF13749">
    <property type="entry name" value="HATPase_c_4"/>
    <property type="match status" value="1"/>
</dbReference>
<dbReference type="AlphaFoldDB" id="D9SA79"/>
<dbReference type="InterPro" id="IPR007421">
    <property type="entry name" value="Schlafen_AlbA_2_dom"/>
</dbReference>
<dbReference type="EMBL" id="CP002158">
    <property type="protein sequence ID" value="ADL26037.1"/>
    <property type="molecule type" value="Genomic_DNA"/>
</dbReference>
<dbReference type="InterPro" id="IPR038461">
    <property type="entry name" value="Schlafen_AlbA_2_dom_sf"/>
</dbReference>
<organism evidence="2 3">
    <name type="scientific">Fibrobacter succinogenes (strain ATCC 19169 / S85)</name>
    <dbReference type="NCBI Taxonomy" id="59374"/>
    <lineage>
        <taxon>Bacteria</taxon>
        <taxon>Pseudomonadati</taxon>
        <taxon>Fibrobacterota</taxon>
        <taxon>Fibrobacteria</taxon>
        <taxon>Fibrobacterales</taxon>
        <taxon>Fibrobacteraceae</taxon>
        <taxon>Fibrobacter</taxon>
    </lineage>
</organism>
<evidence type="ECO:0000313" key="3">
    <source>
        <dbReference type="Proteomes" id="UP000000517"/>
    </source>
</evidence>
<dbReference type="RefSeq" id="WP_014545711.1">
    <property type="nucleotide sequence ID" value="NC_017448.1"/>
</dbReference>
<evidence type="ECO:0000313" key="2">
    <source>
        <dbReference type="EMBL" id="ADL26037.1"/>
    </source>
</evidence>
<feature type="domain" description="Schlafen AlbA-2" evidence="1">
    <location>
        <begin position="11"/>
        <end position="119"/>
    </location>
</feature>
<dbReference type="InterPro" id="IPR036390">
    <property type="entry name" value="WH_DNA-bd_sf"/>
</dbReference>
<reference evidence="3" key="1">
    <citation type="submission" date="2010-08" db="EMBL/GenBank/DDBJ databases">
        <title>Complete sequence of Fibrobacter succinogenes subsp. succinogenes S85.</title>
        <authorList>
            <person name="Durkin A.S."/>
            <person name="Nelson K.E."/>
            <person name="Morrison M."/>
            <person name="Forsberg C.W."/>
            <person name="Wilson D.B."/>
            <person name="Russell J.B."/>
            <person name="Cann I.K.O."/>
            <person name="Mackie R.I."/>
            <person name="White B.A."/>
        </authorList>
    </citation>
    <scope>NUCLEOTIDE SEQUENCE [LARGE SCALE GENOMIC DNA]</scope>
    <source>
        <strain evidence="3">ATCC 19169 / S85</strain>
    </source>
</reference>
<dbReference type="Gene3D" id="1.10.10.10">
    <property type="entry name" value="Winged helix-like DNA-binding domain superfamily/Winged helix DNA-binding domain"/>
    <property type="match status" value="1"/>
</dbReference>
<accession>D9SA79</accession>
<protein>
    <recommendedName>
        <fullName evidence="1">Schlafen AlbA-2 domain-containing protein</fullName>
    </recommendedName>
</protein>
<dbReference type="InterPro" id="IPR036388">
    <property type="entry name" value="WH-like_DNA-bd_sf"/>
</dbReference>
<dbReference type="PATRIC" id="fig|59374.8.peg.1368"/>
<dbReference type="InterPro" id="IPR011991">
    <property type="entry name" value="ArsR-like_HTH"/>
</dbReference>
<dbReference type="eggNOG" id="COG1846">
    <property type="taxonomic scope" value="Bacteria"/>
</dbReference>
<dbReference type="PANTHER" id="PTHR30595">
    <property type="entry name" value="GLPR-RELATED TRANSCRIPTIONAL REPRESSOR"/>
    <property type="match status" value="1"/>
</dbReference>
<name>D9SA79_FIBSS</name>
<evidence type="ECO:0000259" key="1">
    <source>
        <dbReference type="Pfam" id="PF04326"/>
    </source>
</evidence>
<dbReference type="Proteomes" id="UP000000517">
    <property type="component" value="Chromosome"/>
</dbReference>
<dbReference type="PANTHER" id="PTHR30595:SF6">
    <property type="entry name" value="SCHLAFEN ALBA-2 DOMAIN-CONTAINING PROTEIN"/>
    <property type="match status" value="1"/>
</dbReference>
<dbReference type="Pfam" id="PF13412">
    <property type="entry name" value="HTH_24"/>
    <property type="match status" value="1"/>
</dbReference>
<proteinExistence type="predicted"/>
<sequence>MQYDSIINTGESSTAEFKSSFNQEVIEAVGAFANKNGGIIIIGLKSSSKVLGVQLAEESLQKWLNEIKSKTEPVLVPDIETVKYKGKTLVAITFKESPIKPVAVQGRYFIRHENSVHVMSPTEIGDCTLRTQNSSWDFVLDDSSSMDDISLKKVVQSIQRINQRGYHISKDPLEFLRKNRLLRDGKLTFAAEMLFAKDWHINTAVQMGFFQSPTIIKDKGEAHGDLISQVEEIYEFVKKHINCQVVISDKLENDLVWDYPLKAIRELILNMIVHRDYHSTSESCVKVFDDHIEFFNPRKLMDGLTTDDLNSGNYLSTLRNKAIANHFNMLGEIEKYGSGITRVIGLFQEAGLPTPSIEEICGGIRVTVQKTVSKDTEKDTEKVTENQRKILSTITQDPQASQEKIALIVGINRANVAKNLKKLVEMGLVKRVGPDKGGHWEITSKI</sequence>
<dbReference type="CDD" id="cd00090">
    <property type="entry name" value="HTH_ARSR"/>
    <property type="match status" value="1"/>
</dbReference>
<dbReference type="Gene3D" id="3.30.950.30">
    <property type="entry name" value="Schlafen, AAA domain"/>
    <property type="match status" value="1"/>
</dbReference>
<dbReference type="SUPFAM" id="SSF46785">
    <property type="entry name" value="Winged helix' DNA-binding domain"/>
    <property type="match status" value="1"/>
</dbReference>
<dbReference type="Gene3D" id="3.30.565.60">
    <property type="match status" value="1"/>
</dbReference>
<dbReference type="STRING" id="59374.FSU_1418"/>
<dbReference type="Pfam" id="PF04326">
    <property type="entry name" value="SLFN_AlbA_2"/>
    <property type="match status" value="1"/>
</dbReference>
<dbReference type="HOGENOM" id="CLU_024970_3_0_0"/>
<dbReference type="OrthoDB" id="9807907at2"/>